<comment type="caution">
    <text evidence="2">The sequence shown here is derived from an EMBL/GenBank/DDBJ whole genome shotgun (WGS) entry which is preliminary data.</text>
</comment>
<dbReference type="Pfam" id="PF00496">
    <property type="entry name" value="SBP_bac_5"/>
    <property type="match status" value="1"/>
</dbReference>
<organism evidence="2 3">
    <name type="scientific">Actinokineospora auranticolor</name>
    <dbReference type="NCBI Taxonomy" id="155976"/>
    <lineage>
        <taxon>Bacteria</taxon>
        <taxon>Bacillati</taxon>
        <taxon>Actinomycetota</taxon>
        <taxon>Actinomycetes</taxon>
        <taxon>Pseudonocardiales</taxon>
        <taxon>Pseudonocardiaceae</taxon>
        <taxon>Actinokineospora</taxon>
    </lineage>
</organism>
<proteinExistence type="predicted"/>
<dbReference type="GO" id="GO:0042597">
    <property type="term" value="C:periplasmic space"/>
    <property type="evidence" value="ECO:0007669"/>
    <property type="project" value="UniProtKB-ARBA"/>
</dbReference>
<dbReference type="PROSITE" id="PS51257">
    <property type="entry name" value="PROKAR_LIPOPROTEIN"/>
    <property type="match status" value="1"/>
</dbReference>
<dbReference type="InterPro" id="IPR000914">
    <property type="entry name" value="SBP_5_dom"/>
</dbReference>
<evidence type="ECO:0000259" key="1">
    <source>
        <dbReference type="Pfam" id="PF00496"/>
    </source>
</evidence>
<dbReference type="InterPro" id="IPR030678">
    <property type="entry name" value="Peptide/Ni-bd"/>
</dbReference>
<protein>
    <submittedName>
        <fullName evidence="2">Peptide/nickel transport system substrate-binding protein</fullName>
    </submittedName>
</protein>
<dbReference type="Gene3D" id="3.40.190.10">
    <property type="entry name" value="Periplasmic binding protein-like II"/>
    <property type="match status" value="1"/>
</dbReference>
<dbReference type="GO" id="GO:0015833">
    <property type="term" value="P:peptide transport"/>
    <property type="evidence" value="ECO:0007669"/>
    <property type="project" value="TreeGrafter"/>
</dbReference>
<keyword evidence="3" id="KW-1185">Reference proteome</keyword>
<gene>
    <name evidence="2" type="ORF">CLV40_111144</name>
</gene>
<accession>A0A2S6GLX0</accession>
<dbReference type="Proteomes" id="UP000239203">
    <property type="component" value="Unassembled WGS sequence"/>
</dbReference>
<dbReference type="RefSeq" id="WP_219824053.1">
    <property type="nucleotide sequence ID" value="NZ_CP154825.1"/>
</dbReference>
<dbReference type="GO" id="GO:0043190">
    <property type="term" value="C:ATP-binding cassette (ABC) transporter complex"/>
    <property type="evidence" value="ECO:0007669"/>
    <property type="project" value="InterPro"/>
</dbReference>
<sequence>MRRWRERMAALAVAIALVGVSACGVRGAGAGGDRLVFATGQTPQCLDPQVSPQDIVATIDRNIFDSLVVFTRDGRFEPWLATRWDISADGLRYTFHLRPGVRFHDGTPLDAAAVAATLDHAVAPETKSQYAAGLIDAYDRSEVVGPTEIRIHLKRPSAPFLQALSTAYLGIQSPKSLRENKGALCGKPVGSGPFSFRRWSKNSAIELDRNPDYDWGPSTAAHTGPALVPGLTIRLISENASRFGALTSGQVDVIDQVPPANVPSLKRFDALRYSRAESPGIVSAVMFNPVRGVLADEQVRRAVLRAIDVDGLVRSVHFGQFDRAWSPLGPTTPGYARGLEGTWPHDPAAAGALLDAAGWTGRDARGYRTRDGVRLVLRWPYAATYQSSMVTTAQGVQAELKKVGIQLDYTGVDTGTFGELLETGDLDMFATSFIRADPDILNFFLESGKTRDNGGGNVFAQRHPELDRLLLAGHTELDPLARADLYAASQRYVVDHALILPLWVPAALVGYTDRVRGLASDPVGFPLFYDVDLRGRA</sequence>
<dbReference type="GO" id="GO:1904680">
    <property type="term" value="F:peptide transmembrane transporter activity"/>
    <property type="evidence" value="ECO:0007669"/>
    <property type="project" value="TreeGrafter"/>
</dbReference>
<evidence type="ECO:0000313" key="2">
    <source>
        <dbReference type="EMBL" id="PPK66180.1"/>
    </source>
</evidence>
<dbReference type="CDD" id="cd08492">
    <property type="entry name" value="PBP2_NikA_DppA_OppA_like_15"/>
    <property type="match status" value="1"/>
</dbReference>
<dbReference type="Gene3D" id="3.10.105.10">
    <property type="entry name" value="Dipeptide-binding Protein, Domain 3"/>
    <property type="match status" value="1"/>
</dbReference>
<dbReference type="EMBL" id="PTIX01000011">
    <property type="protein sequence ID" value="PPK66180.1"/>
    <property type="molecule type" value="Genomic_DNA"/>
</dbReference>
<reference evidence="2 3" key="1">
    <citation type="submission" date="2018-02" db="EMBL/GenBank/DDBJ databases">
        <title>Genomic Encyclopedia of Archaeal and Bacterial Type Strains, Phase II (KMG-II): from individual species to whole genera.</title>
        <authorList>
            <person name="Goeker M."/>
        </authorList>
    </citation>
    <scope>NUCLEOTIDE SEQUENCE [LARGE SCALE GENOMIC DNA]</scope>
    <source>
        <strain evidence="2 3">YU 961-1</strain>
    </source>
</reference>
<feature type="domain" description="Solute-binding protein family 5" evidence="1">
    <location>
        <begin position="76"/>
        <end position="451"/>
    </location>
</feature>
<dbReference type="InterPro" id="IPR039424">
    <property type="entry name" value="SBP_5"/>
</dbReference>
<evidence type="ECO:0000313" key="3">
    <source>
        <dbReference type="Proteomes" id="UP000239203"/>
    </source>
</evidence>
<dbReference type="PIRSF" id="PIRSF002741">
    <property type="entry name" value="MppA"/>
    <property type="match status" value="1"/>
</dbReference>
<dbReference type="AlphaFoldDB" id="A0A2S6GLX0"/>
<dbReference type="PANTHER" id="PTHR30290">
    <property type="entry name" value="PERIPLASMIC BINDING COMPONENT OF ABC TRANSPORTER"/>
    <property type="match status" value="1"/>
</dbReference>
<name>A0A2S6GLX0_9PSEU</name>
<dbReference type="SUPFAM" id="SSF53850">
    <property type="entry name" value="Periplasmic binding protein-like II"/>
    <property type="match status" value="1"/>
</dbReference>